<proteinExistence type="inferred from homology"/>
<keyword evidence="14" id="KW-1185">Reference proteome</keyword>
<dbReference type="RefSeq" id="WP_216686494.1">
    <property type="nucleotide sequence ID" value="NZ_CAUPKR010000001.1"/>
</dbReference>
<dbReference type="InterPro" id="IPR032810">
    <property type="entry name" value="CCA-adding_enz_C"/>
</dbReference>
<evidence type="ECO:0000256" key="3">
    <source>
        <dbReference type="ARBA" id="ARBA00022695"/>
    </source>
</evidence>
<feature type="binding site" evidence="9">
    <location>
        <position position="28"/>
    </location>
    <ligand>
        <name>CTP</name>
        <dbReference type="ChEBI" id="CHEBI:37563"/>
    </ligand>
</feature>
<evidence type="ECO:0000256" key="8">
    <source>
        <dbReference type="ARBA" id="ARBA00022884"/>
    </source>
</evidence>
<feature type="binding site" evidence="9">
    <location>
        <position position="158"/>
    </location>
    <ligand>
        <name>CTP</name>
        <dbReference type="ChEBI" id="CHEBI:37563"/>
    </ligand>
</feature>
<dbReference type="EC" id="2.7.7.72" evidence="9"/>
<evidence type="ECO:0000259" key="10">
    <source>
        <dbReference type="Pfam" id="PF01743"/>
    </source>
</evidence>
<keyword evidence="9" id="KW-0547">Nucleotide-binding</keyword>
<feature type="binding site" evidence="9">
    <location>
        <position position="28"/>
    </location>
    <ligand>
        <name>ATP</name>
        <dbReference type="ChEBI" id="CHEBI:30616"/>
    </ligand>
</feature>
<feature type="domain" description="Poly A polymerase head" evidence="10">
    <location>
        <begin position="23"/>
        <end position="142"/>
    </location>
</feature>
<dbReference type="InterPro" id="IPR002646">
    <property type="entry name" value="PolA_pol_head_dom"/>
</dbReference>
<feature type="binding site" evidence="9">
    <location>
        <position position="31"/>
    </location>
    <ligand>
        <name>ATP</name>
        <dbReference type="ChEBI" id="CHEBI:30616"/>
    </ligand>
</feature>
<evidence type="ECO:0000313" key="13">
    <source>
        <dbReference type="EMBL" id="MBU6079495.1"/>
    </source>
</evidence>
<dbReference type="Proteomes" id="UP000812672">
    <property type="component" value="Unassembled WGS sequence"/>
</dbReference>
<evidence type="ECO:0000313" key="14">
    <source>
        <dbReference type="Proteomes" id="UP000812672"/>
    </source>
</evidence>
<evidence type="ECO:0000256" key="4">
    <source>
        <dbReference type="ARBA" id="ARBA00022723"/>
    </source>
</evidence>
<comment type="similarity">
    <text evidence="9">Belongs to the tRNA nucleotidyltransferase/poly(A) polymerase family. Bacterial CCA-adding enzyme type 3 subfamily.</text>
</comment>
<dbReference type="EMBL" id="JAHLZF010000001">
    <property type="protein sequence ID" value="MBU6079495.1"/>
    <property type="molecule type" value="Genomic_DNA"/>
</dbReference>
<keyword evidence="5 9" id="KW-0692">RNA repair</keyword>
<name>A0ABS6GKE8_9BACI</name>
<comment type="function">
    <text evidence="9">Catalyzes the addition and repair of the essential 3'-terminal CCA sequence in tRNAs without using a nucleic acid template. Adds these three nucleotides in the order of C, C, and A to the tRNA nucleotide-73, using CTP and ATP as substrates and producing inorganic pyrophosphate. tRNA 3'-terminal CCA addition is required both for tRNA processing and repair. Also involved in tRNA surveillance by mediating tandem CCA addition to generate a CCACCA at the 3' terminus of unstable tRNAs. While stable tRNAs receive only 3'-terminal CCA, unstable tRNAs are marked with CCACCA and rapidly degraded.</text>
</comment>
<dbReference type="CDD" id="cd05398">
    <property type="entry name" value="NT_ClassII-CCAase"/>
    <property type="match status" value="1"/>
</dbReference>
<evidence type="ECO:0000256" key="1">
    <source>
        <dbReference type="ARBA" id="ARBA00001946"/>
    </source>
</evidence>
<comment type="catalytic activity">
    <reaction evidence="9">
        <text>a tRNA with a 3' CCA end + 2 CTP + ATP = a tRNA with a 3' CCACCA end + 3 diphosphate</text>
        <dbReference type="Rhea" id="RHEA:76235"/>
        <dbReference type="Rhea" id="RHEA-COMP:10468"/>
        <dbReference type="Rhea" id="RHEA-COMP:18655"/>
        <dbReference type="ChEBI" id="CHEBI:30616"/>
        <dbReference type="ChEBI" id="CHEBI:33019"/>
        <dbReference type="ChEBI" id="CHEBI:37563"/>
        <dbReference type="ChEBI" id="CHEBI:83071"/>
        <dbReference type="ChEBI" id="CHEBI:195187"/>
    </reaction>
</comment>
<dbReference type="InterPro" id="IPR050264">
    <property type="entry name" value="Bact_CCA-adding_enz_type3_sf"/>
</dbReference>
<feature type="binding site" evidence="9">
    <location>
        <position position="112"/>
    </location>
    <ligand>
        <name>CTP</name>
        <dbReference type="ChEBI" id="CHEBI:37563"/>
    </ligand>
</feature>
<feature type="binding site" evidence="9">
    <location>
        <position position="158"/>
    </location>
    <ligand>
        <name>ATP</name>
        <dbReference type="ChEBI" id="CHEBI:30616"/>
    </ligand>
</feature>
<comment type="cofactor">
    <cofactor evidence="1 9">
        <name>Mg(2+)</name>
        <dbReference type="ChEBI" id="CHEBI:18420"/>
    </cofactor>
</comment>
<feature type="binding site" evidence="9">
    <location>
        <position position="31"/>
    </location>
    <ligand>
        <name>CTP</name>
        <dbReference type="ChEBI" id="CHEBI:37563"/>
    </ligand>
</feature>
<dbReference type="PANTHER" id="PTHR46173:SF1">
    <property type="entry name" value="CCA TRNA NUCLEOTIDYLTRANSFERASE 1, MITOCHONDRIAL"/>
    <property type="match status" value="1"/>
</dbReference>
<dbReference type="HAMAP" id="MF_01263">
    <property type="entry name" value="CCA_bact_type3"/>
    <property type="match status" value="1"/>
</dbReference>
<comment type="catalytic activity">
    <reaction evidence="9">
        <text>a tRNA precursor + 2 CTP + ATP = a tRNA with a 3' CCA end + 3 diphosphate</text>
        <dbReference type="Rhea" id="RHEA:14433"/>
        <dbReference type="Rhea" id="RHEA-COMP:10465"/>
        <dbReference type="Rhea" id="RHEA-COMP:10468"/>
        <dbReference type="ChEBI" id="CHEBI:30616"/>
        <dbReference type="ChEBI" id="CHEBI:33019"/>
        <dbReference type="ChEBI" id="CHEBI:37563"/>
        <dbReference type="ChEBI" id="CHEBI:74896"/>
        <dbReference type="ChEBI" id="CHEBI:83071"/>
        <dbReference type="EC" id="2.7.7.72"/>
    </reaction>
</comment>
<comment type="miscellaneous">
    <text evidence="9">A single active site specifically recognizes both ATP and CTP and is responsible for their addition.</text>
</comment>
<comment type="caution">
    <text evidence="13">The sequence shown here is derived from an EMBL/GenBank/DDBJ whole genome shotgun (WGS) entry which is preliminary data.</text>
</comment>
<accession>A0ABS6GKE8</accession>
<feature type="binding site" evidence="9">
    <location>
        <position position="155"/>
    </location>
    <ligand>
        <name>CTP</name>
        <dbReference type="ChEBI" id="CHEBI:37563"/>
    </ligand>
</feature>
<keyword evidence="2 9" id="KW-0819">tRNA processing</keyword>
<gene>
    <name evidence="9" type="primary">cca</name>
    <name evidence="13" type="ORF">KQ486_00525</name>
</gene>
<dbReference type="PANTHER" id="PTHR46173">
    <property type="entry name" value="CCA TRNA NUCLEOTIDYLTRANSFERASE 1, MITOCHONDRIAL"/>
    <property type="match status" value="1"/>
</dbReference>
<feature type="binding site" evidence="9">
    <location>
        <position position="112"/>
    </location>
    <ligand>
        <name>ATP</name>
        <dbReference type="ChEBI" id="CHEBI:30616"/>
    </ligand>
</feature>
<dbReference type="InterPro" id="IPR032828">
    <property type="entry name" value="PolyA_RNA-bd"/>
</dbReference>
<feature type="domain" description="CCA-adding enzyme C-terminal" evidence="12">
    <location>
        <begin position="263"/>
        <end position="389"/>
    </location>
</feature>
<feature type="domain" description="tRNA nucleotidyltransferase/poly(A) polymerase RNA and SrmB- binding" evidence="11">
    <location>
        <begin position="170"/>
        <end position="226"/>
    </location>
</feature>
<keyword evidence="4 9" id="KW-0479">Metal-binding</keyword>
<dbReference type="NCBIfam" id="NF009814">
    <property type="entry name" value="PRK13299.1"/>
    <property type="match status" value="1"/>
</dbReference>
<sequence>MVGKPFNQAAPIIHTFNNNGYECFFVGGSVRDYQLKRPIGDIDLATNADPYTVQRLFDRTVPVGIDHGTILVLLGDESYEVTTYRTEGEYKDHRHPEQVFFVENIEEDLSRRDFTINAMAMGLDGKIIDPFNGLQDLKLKRIQTVRYAQDRFSEDALRMLRAIRFSSQLNFSIDDEVITAIKENRTLLEAISVERITVELTKMFGGMGVGKALDYLNETSLYQQLPIFGMNENVFSLVHEQLSEPIADAAVLVAYFHYMDPSISISTWVKAYKLSNAVKRKATIIYEAFDKHQEQGLTKGLLYQLTYEHIQPWNDFVRFVAGKSYVLEELYSMYDQLPIQQKSDLAINGTDLIRLFPERKQGKWISDYLRELEHLVLCGELQNQKDTLEGQVKAWNQTGQN</sequence>
<evidence type="ECO:0000256" key="7">
    <source>
        <dbReference type="ARBA" id="ARBA00022842"/>
    </source>
</evidence>
<dbReference type="GO" id="GO:0004810">
    <property type="term" value="F:CCA tRNA nucleotidyltransferase activity"/>
    <property type="evidence" value="ECO:0007669"/>
    <property type="project" value="UniProtKB-EC"/>
</dbReference>
<organism evidence="13 14">
    <name type="scientific">Allobacillus halotolerans</name>
    <dbReference type="NCBI Taxonomy" id="570278"/>
    <lineage>
        <taxon>Bacteria</taxon>
        <taxon>Bacillati</taxon>
        <taxon>Bacillota</taxon>
        <taxon>Bacilli</taxon>
        <taxon>Bacillales</taxon>
        <taxon>Bacillaceae</taxon>
        <taxon>Allobacillus</taxon>
    </lineage>
</organism>
<dbReference type="Pfam" id="PF12627">
    <property type="entry name" value="PolyA_pol_RNAbd"/>
    <property type="match status" value="1"/>
</dbReference>
<evidence type="ECO:0000256" key="6">
    <source>
        <dbReference type="ARBA" id="ARBA00022840"/>
    </source>
</evidence>
<evidence type="ECO:0000256" key="5">
    <source>
        <dbReference type="ARBA" id="ARBA00022800"/>
    </source>
</evidence>
<protein>
    <recommendedName>
        <fullName evidence="9">CCA-adding enzyme</fullName>
        <ecNumber evidence="9">2.7.7.72</ecNumber>
    </recommendedName>
    <alternativeName>
        <fullName evidence="9">CCA tRNA nucleotidyltransferase</fullName>
    </alternativeName>
    <alternativeName>
        <fullName evidence="9">tRNA CCA-pyrophosphorylase</fullName>
    </alternativeName>
    <alternativeName>
        <fullName evidence="9">tRNA adenylyl-/cytidylyl- transferase</fullName>
    </alternativeName>
    <alternativeName>
        <fullName evidence="9">tRNA nucleotidyltransferase</fullName>
    </alternativeName>
    <alternativeName>
        <fullName evidence="9">tRNA-NT</fullName>
    </alternativeName>
</protein>
<dbReference type="InterPro" id="IPR023068">
    <property type="entry name" value="CCA-adding_enz_firmicutes"/>
</dbReference>
<keyword evidence="6 9" id="KW-0067">ATP-binding</keyword>
<feature type="binding site" evidence="9">
    <location>
        <position position="155"/>
    </location>
    <ligand>
        <name>ATP</name>
        <dbReference type="ChEBI" id="CHEBI:30616"/>
    </ligand>
</feature>
<feature type="binding site" evidence="9">
    <location>
        <position position="161"/>
    </location>
    <ligand>
        <name>ATP</name>
        <dbReference type="ChEBI" id="CHEBI:30616"/>
    </ligand>
</feature>
<reference evidence="13 14" key="1">
    <citation type="journal article" date="2011" name="Int. J. Syst. Evol. Microbiol.">
        <title>Allobacillus halotolerans gen. nov., sp. nov. isolated from shrimp paste.</title>
        <authorList>
            <person name="Sheu S.Y."/>
            <person name="Arun A.B."/>
            <person name="Jiang S.R."/>
            <person name="Young C.C."/>
            <person name="Chen W.M."/>
        </authorList>
    </citation>
    <scope>NUCLEOTIDE SEQUENCE [LARGE SCALE GENOMIC DNA]</scope>
    <source>
        <strain evidence="13 14">LMG 24826</strain>
    </source>
</reference>
<feature type="binding site" evidence="9">
    <location>
        <position position="41"/>
    </location>
    <ligand>
        <name>Mg(2+)</name>
        <dbReference type="ChEBI" id="CHEBI:18420"/>
    </ligand>
</feature>
<evidence type="ECO:0000256" key="9">
    <source>
        <dbReference type="HAMAP-Rule" id="MF_01263"/>
    </source>
</evidence>
<feature type="binding site" evidence="9">
    <location>
        <position position="161"/>
    </location>
    <ligand>
        <name>CTP</name>
        <dbReference type="ChEBI" id="CHEBI:37563"/>
    </ligand>
</feature>
<feature type="binding site" evidence="9">
    <location>
        <position position="164"/>
    </location>
    <ligand>
        <name>CTP</name>
        <dbReference type="ChEBI" id="CHEBI:37563"/>
    </ligand>
</feature>
<evidence type="ECO:0000259" key="12">
    <source>
        <dbReference type="Pfam" id="PF13735"/>
    </source>
</evidence>
<dbReference type="Pfam" id="PF13735">
    <property type="entry name" value="tRNA_NucTran2_2"/>
    <property type="match status" value="1"/>
</dbReference>
<keyword evidence="8 9" id="KW-0694">RNA-binding</keyword>
<keyword evidence="7 9" id="KW-0460">Magnesium</keyword>
<comment type="subunit">
    <text evidence="9">Homodimer.</text>
</comment>
<feature type="binding site" evidence="9">
    <location>
        <position position="43"/>
    </location>
    <ligand>
        <name>Mg(2+)</name>
        <dbReference type="ChEBI" id="CHEBI:18420"/>
    </ligand>
</feature>
<feature type="binding site" evidence="9">
    <location>
        <position position="164"/>
    </location>
    <ligand>
        <name>ATP</name>
        <dbReference type="ChEBI" id="CHEBI:30616"/>
    </ligand>
</feature>
<evidence type="ECO:0000256" key="2">
    <source>
        <dbReference type="ARBA" id="ARBA00022694"/>
    </source>
</evidence>
<evidence type="ECO:0000259" key="11">
    <source>
        <dbReference type="Pfam" id="PF12627"/>
    </source>
</evidence>
<dbReference type="Pfam" id="PF01743">
    <property type="entry name" value="PolyA_pol"/>
    <property type="match status" value="1"/>
</dbReference>
<keyword evidence="9 13" id="KW-0808">Transferase</keyword>
<keyword evidence="3 9" id="KW-0548">Nucleotidyltransferase</keyword>